<dbReference type="GO" id="GO:0005524">
    <property type="term" value="F:ATP binding"/>
    <property type="evidence" value="ECO:0007669"/>
    <property type="project" value="UniProtKB-KW"/>
</dbReference>
<dbReference type="GO" id="GO:0045454">
    <property type="term" value="P:cell redox homeostasis"/>
    <property type="evidence" value="ECO:0007669"/>
    <property type="project" value="InterPro"/>
</dbReference>
<keyword evidence="2 7" id="KW-0812">Transmembrane</keyword>
<dbReference type="PROSITE" id="PS50893">
    <property type="entry name" value="ABC_TRANSPORTER_2"/>
    <property type="match status" value="1"/>
</dbReference>
<feature type="domain" description="ABC transmembrane type-1" evidence="9">
    <location>
        <begin position="19"/>
        <end position="288"/>
    </location>
</feature>
<dbReference type="CDD" id="cd18585">
    <property type="entry name" value="ABC_6TM_CydC"/>
    <property type="match status" value="1"/>
</dbReference>
<dbReference type="InterPro" id="IPR017871">
    <property type="entry name" value="ABC_transporter-like_CS"/>
</dbReference>
<dbReference type="InterPro" id="IPR011527">
    <property type="entry name" value="ABC1_TM_dom"/>
</dbReference>
<evidence type="ECO:0000256" key="3">
    <source>
        <dbReference type="ARBA" id="ARBA00022741"/>
    </source>
</evidence>
<comment type="caution">
    <text evidence="10">The sequence shown here is derived from an EMBL/GenBank/DDBJ whole genome shotgun (WGS) entry which is preliminary data.</text>
</comment>
<reference evidence="10" key="1">
    <citation type="submission" date="2022-02" db="EMBL/GenBank/DDBJ databases">
        <title>Halalkalibacter sp. nov. isolated from Lonar Lake, India.</title>
        <authorList>
            <person name="Joshi A."/>
            <person name="Thite S."/>
            <person name="Lodha T."/>
        </authorList>
    </citation>
    <scope>NUCLEOTIDE SEQUENCE</scope>
    <source>
        <strain evidence="10">MEB205</strain>
    </source>
</reference>
<dbReference type="GO" id="GO:0005886">
    <property type="term" value="C:plasma membrane"/>
    <property type="evidence" value="ECO:0007669"/>
    <property type="project" value="UniProtKB-SubCell"/>
</dbReference>
<feature type="transmembrane region" description="Helical" evidence="7">
    <location>
        <begin position="157"/>
        <end position="178"/>
    </location>
</feature>
<dbReference type="RefSeq" id="WP_250096596.1">
    <property type="nucleotide sequence ID" value="NZ_JAKRYL010000010.1"/>
</dbReference>
<sequence length="571" mass="64566">MSELTHIVKNMIQDKKDVVLSVLFGFLAGITAVGLFAANGYLISQAALEPPMYVLIAMVAVVKIGSFIRALSRYAERYYSHRATFTMLSDLRVYFYDKLERIGTSLFQTYRSGDLLSRVVGDVESLQNFFLRVLYPPIVMVLVFLSTIVFVSFYSLQVVICLLVGLILTAIIMPAWFAQKQKKVSSRILEERSQLSTDVAEWFYGFRELTIHQKLEEKEQHLVASSNRYIKEQEQAGIQSIFHQSMNMAVSLLVSWAVLAIGALLVAGGELDGLFLAMLIMISFIVFEQSVPMALFPIHYDESERAAKRLYSVVDQTEQKRPLSTQHNQCLYASPSIDFKKVSFAFLKDQRSTLTDVTVSFPAGSKTAIVGPSGSGKSTLLNLILKQFDAEGEILIDGVPISQFEQEIIWEKVNVVLQESHFFYGTVRDNLLLSDQNWTDEDLKQLLVDVQLPYLNLDDPVLEKGQNLSGGEKQRLAMARAIAKSGNLWLLDEPTSSLDSWTEQRLYERLFTQARNDTVIIVSHRLAGLEKMDQIIVMDQGKVIEVGSFSKLMKEKGYFYKLKQIEKSVLQ</sequence>
<feature type="transmembrane region" description="Helical" evidence="7">
    <location>
        <begin position="53"/>
        <end position="72"/>
    </location>
</feature>
<dbReference type="AlphaFoldDB" id="A0A9X2I7F9"/>
<feature type="transmembrane region" description="Helical" evidence="7">
    <location>
        <begin position="18"/>
        <end position="41"/>
    </location>
</feature>
<feature type="transmembrane region" description="Helical" evidence="7">
    <location>
        <begin position="133"/>
        <end position="151"/>
    </location>
</feature>
<dbReference type="InterPro" id="IPR036640">
    <property type="entry name" value="ABC1_TM_sf"/>
</dbReference>
<dbReference type="InterPro" id="IPR039421">
    <property type="entry name" value="Type_1_exporter"/>
</dbReference>
<dbReference type="Pfam" id="PF00005">
    <property type="entry name" value="ABC_tran"/>
    <property type="match status" value="1"/>
</dbReference>
<dbReference type="SUPFAM" id="SSF90123">
    <property type="entry name" value="ABC transporter transmembrane region"/>
    <property type="match status" value="1"/>
</dbReference>
<accession>A0A9X2I7F9</accession>
<dbReference type="InterPro" id="IPR003439">
    <property type="entry name" value="ABC_transporter-like_ATP-bd"/>
</dbReference>
<dbReference type="GO" id="GO:0140359">
    <property type="term" value="F:ABC-type transporter activity"/>
    <property type="evidence" value="ECO:0007669"/>
    <property type="project" value="InterPro"/>
</dbReference>
<keyword evidence="3" id="KW-0547">Nucleotide-binding</keyword>
<name>A0A9X2I7F9_9BACI</name>
<keyword evidence="5 7" id="KW-1133">Transmembrane helix</keyword>
<dbReference type="GO" id="GO:0034040">
    <property type="term" value="F:ATPase-coupled lipid transmembrane transporter activity"/>
    <property type="evidence" value="ECO:0007669"/>
    <property type="project" value="TreeGrafter"/>
</dbReference>
<evidence type="ECO:0000256" key="5">
    <source>
        <dbReference type="ARBA" id="ARBA00022989"/>
    </source>
</evidence>
<evidence type="ECO:0000256" key="1">
    <source>
        <dbReference type="ARBA" id="ARBA00004651"/>
    </source>
</evidence>
<dbReference type="Gene3D" id="3.40.50.300">
    <property type="entry name" value="P-loop containing nucleotide triphosphate hydrolases"/>
    <property type="match status" value="1"/>
</dbReference>
<dbReference type="GO" id="GO:0034775">
    <property type="term" value="P:glutathione transmembrane transport"/>
    <property type="evidence" value="ECO:0007669"/>
    <property type="project" value="InterPro"/>
</dbReference>
<evidence type="ECO:0000256" key="7">
    <source>
        <dbReference type="SAM" id="Phobius"/>
    </source>
</evidence>
<dbReference type="EMBL" id="JAKRYL010000010">
    <property type="protein sequence ID" value="MCL7747700.1"/>
    <property type="molecule type" value="Genomic_DNA"/>
</dbReference>
<dbReference type="Proteomes" id="UP001139150">
    <property type="component" value="Unassembled WGS sequence"/>
</dbReference>
<dbReference type="Gene3D" id="1.20.1560.10">
    <property type="entry name" value="ABC transporter type 1, transmembrane domain"/>
    <property type="match status" value="1"/>
</dbReference>
<dbReference type="NCBIfam" id="TIGR02868">
    <property type="entry name" value="CydC"/>
    <property type="match status" value="1"/>
</dbReference>
<dbReference type="PANTHER" id="PTHR24221">
    <property type="entry name" value="ATP-BINDING CASSETTE SUB-FAMILY B"/>
    <property type="match status" value="1"/>
</dbReference>
<feature type="transmembrane region" description="Helical" evidence="7">
    <location>
        <begin position="248"/>
        <end position="268"/>
    </location>
</feature>
<dbReference type="PROSITE" id="PS00211">
    <property type="entry name" value="ABC_TRANSPORTER_1"/>
    <property type="match status" value="1"/>
</dbReference>
<evidence type="ECO:0000259" key="9">
    <source>
        <dbReference type="PROSITE" id="PS50929"/>
    </source>
</evidence>
<evidence type="ECO:0000256" key="4">
    <source>
        <dbReference type="ARBA" id="ARBA00022840"/>
    </source>
</evidence>
<dbReference type="SUPFAM" id="SSF52540">
    <property type="entry name" value="P-loop containing nucleoside triphosphate hydrolases"/>
    <property type="match status" value="1"/>
</dbReference>
<protein>
    <submittedName>
        <fullName evidence="10">Thiol reductant ABC exporter subunit CydC</fullName>
    </submittedName>
</protein>
<dbReference type="InterPro" id="IPR027417">
    <property type="entry name" value="P-loop_NTPase"/>
</dbReference>
<evidence type="ECO:0000313" key="11">
    <source>
        <dbReference type="Proteomes" id="UP001139150"/>
    </source>
</evidence>
<keyword evidence="6 7" id="KW-0472">Membrane</keyword>
<dbReference type="PANTHER" id="PTHR24221:SF653">
    <property type="entry name" value="TRANSPORT ATP-BINDING PROTEIN CYDC"/>
    <property type="match status" value="1"/>
</dbReference>
<proteinExistence type="predicted"/>
<evidence type="ECO:0000313" key="10">
    <source>
        <dbReference type="EMBL" id="MCL7747700.1"/>
    </source>
</evidence>
<evidence type="ECO:0000256" key="6">
    <source>
        <dbReference type="ARBA" id="ARBA00023136"/>
    </source>
</evidence>
<gene>
    <name evidence="10" type="primary">cydC</name>
    <name evidence="10" type="ORF">MF646_11275</name>
</gene>
<dbReference type="PROSITE" id="PS50929">
    <property type="entry name" value="ABC_TM1F"/>
    <property type="match status" value="1"/>
</dbReference>
<dbReference type="SMART" id="SM00382">
    <property type="entry name" value="AAA"/>
    <property type="match status" value="1"/>
</dbReference>
<feature type="domain" description="ABC transporter" evidence="8">
    <location>
        <begin position="337"/>
        <end position="565"/>
    </location>
</feature>
<keyword evidence="4" id="KW-0067">ATP-binding</keyword>
<dbReference type="InterPro" id="IPR014223">
    <property type="entry name" value="ABC_CydC/D"/>
</dbReference>
<keyword evidence="11" id="KW-1185">Reference proteome</keyword>
<dbReference type="GO" id="GO:0016887">
    <property type="term" value="F:ATP hydrolysis activity"/>
    <property type="evidence" value="ECO:0007669"/>
    <property type="project" value="InterPro"/>
</dbReference>
<organism evidence="10 11">
    <name type="scientific">Halalkalibacter alkaliphilus</name>
    <dbReference type="NCBI Taxonomy" id="2917993"/>
    <lineage>
        <taxon>Bacteria</taxon>
        <taxon>Bacillati</taxon>
        <taxon>Bacillota</taxon>
        <taxon>Bacilli</taxon>
        <taxon>Bacillales</taxon>
        <taxon>Bacillaceae</taxon>
        <taxon>Halalkalibacter</taxon>
    </lineage>
</organism>
<comment type="subcellular location">
    <subcellularLocation>
        <location evidence="1">Cell membrane</location>
        <topology evidence="1">Multi-pass membrane protein</topology>
    </subcellularLocation>
</comment>
<dbReference type="InterPro" id="IPR003593">
    <property type="entry name" value="AAA+_ATPase"/>
</dbReference>
<dbReference type="Pfam" id="PF00664">
    <property type="entry name" value="ABC_membrane"/>
    <property type="match status" value="1"/>
</dbReference>
<evidence type="ECO:0000256" key="2">
    <source>
        <dbReference type="ARBA" id="ARBA00022692"/>
    </source>
</evidence>
<evidence type="ECO:0000259" key="8">
    <source>
        <dbReference type="PROSITE" id="PS50893"/>
    </source>
</evidence>